<name>A0A8E0R169_9EURO</name>
<dbReference type="RefSeq" id="XP_043151458.1">
    <property type="nucleotide sequence ID" value="XM_043295523.1"/>
</dbReference>
<dbReference type="Proteomes" id="UP000036893">
    <property type="component" value="Unassembled WGS sequence"/>
</dbReference>
<dbReference type="GeneID" id="66998167"/>
<dbReference type="AlphaFoldDB" id="A0A8E0R169"/>
<sequence>MKDRSDKSDERVQRLYAQDLSGVEGPQVEDQKRIKRQELLEGPRAGILADDGRLWIPAYCTPTYSLDSLKEKAGFFVADLAVLLNYHWIRN</sequence>
<protein>
    <submittedName>
        <fullName evidence="1">Uncharacterized protein</fullName>
    </submittedName>
</protein>
<evidence type="ECO:0000313" key="2">
    <source>
        <dbReference type="Proteomes" id="UP000036893"/>
    </source>
</evidence>
<gene>
    <name evidence="1" type="ORF">Aud_010690</name>
</gene>
<reference evidence="1" key="2">
    <citation type="submission" date="2021-01" db="EMBL/GenBank/DDBJ databases">
        <title>Pan-genome distribution and transcriptional activeness of fungal secondary metabolism genes in Aspergillus section Fumigati.</title>
        <authorList>
            <person name="Takahashi H."/>
            <person name="Umemura M."/>
            <person name="Ninomiya A."/>
            <person name="Kusuya Y."/>
            <person name="Urayama S."/>
            <person name="Shimizu M."/>
            <person name="Watanabe A."/>
            <person name="Kamei K."/>
            <person name="Yaguchi T."/>
            <person name="Hagiwara D."/>
        </authorList>
    </citation>
    <scope>NUCLEOTIDE SEQUENCE</scope>
    <source>
        <strain evidence="1">IFM 46973</strain>
    </source>
</reference>
<dbReference type="EMBL" id="BBXM02000009">
    <property type="protein sequence ID" value="GIC94192.1"/>
    <property type="molecule type" value="Genomic_DNA"/>
</dbReference>
<reference evidence="1" key="1">
    <citation type="journal article" date="2015" name="Genome Announc.">
        <title>Draft Genome Sequence of the Pathogenic Filamentous Fungus Aspergillus udagawae Strain IFM 46973T.</title>
        <authorList>
            <person name="Kusuya Y."/>
            <person name="Takahashi-Nakaguchi A."/>
            <person name="Takahashi H."/>
            <person name="Yaguchi T."/>
        </authorList>
    </citation>
    <scope>NUCLEOTIDE SEQUENCE</scope>
    <source>
        <strain evidence="1">IFM 46973</strain>
    </source>
</reference>
<evidence type="ECO:0000313" key="1">
    <source>
        <dbReference type="EMBL" id="GIC94192.1"/>
    </source>
</evidence>
<organism evidence="1 2">
    <name type="scientific">Aspergillus udagawae</name>
    <dbReference type="NCBI Taxonomy" id="91492"/>
    <lineage>
        <taxon>Eukaryota</taxon>
        <taxon>Fungi</taxon>
        <taxon>Dikarya</taxon>
        <taxon>Ascomycota</taxon>
        <taxon>Pezizomycotina</taxon>
        <taxon>Eurotiomycetes</taxon>
        <taxon>Eurotiomycetidae</taxon>
        <taxon>Eurotiales</taxon>
        <taxon>Aspergillaceae</taxon>
        <taxon>Aspergillus</taxon>
        <taxon>Aspergillus subgen. Fumigati</taxon>
    </lineage>
</organism>
<comment type="caution">
    <text evidence="1">The sequence shown here is derived from an EMBL/GenBank/DDBJ whole genome shotgun (WGS) entry which is preliminary data.</text>
</comment>
<proteinExistence type="predicted"/>
<accession>A0A8E0R169</accession>